<name>A0ABX6H9J9_9PSED</name>
<keyword evidence="3" id="KW-1185">Reference proteome</keyword>
<gene>
    <name evidence="2" type="ORF">N015_06615</name>
</gene>
<evidence type="ECO:0000313" key="3">
    <source>
        <dbReference type="Proteomes" id="UP000464644"/>
    </source>
</evidence>
<dbReference type="Proteomes" id="UP000464644">
    <property type="component" value="Chromosome"/>
</dbReference>
<dbReference type="RefSeq" id="WP_159372171.1">
    <property type="nucleotide sequence ID" value="NZ_CP047265.1"/>
</dbReference>
<protein>
    <submittedName>
        <fullName evidence="2">Uncharacterized protein</fullName>
    </submittedName>
</protein>
<sequence length="132" mass="14310">MALIQSLKWCLINRIAGKPPPTKNAVDSAGLALFEEQALRVSQGKKPPPVRAGGYPGGLSQSTPDHGRRLAGDGVDSVAEVVPDKPNRRQAASHKNGVDPAGRVLFEEQELRVSQGEKRFQYAKAVIQEVFR</sequence>
<evidence type="ECO:0000313" key="2">
    <source>
        <dbReference type="EMBL" id="QHF02099.1"/>
    </source>
</evidence>
<proteinExistence type="predicted"/>
<feature type="region of interest" description="Disordered" evidence="1">
    <location>
        <begin position="40"/>
        <end position="71"/>
    </location>
</feature>
<organism evidence="2 3">
    <name type="scientific">Pseudomonas asturiensis</name>
    <dbReference type="NCBI Taxonomy" id="1190415"/>
    <lineage>
        <taxon>Bacteria</taxon>
        <taxon>Pseudomonadati</taxon>
        <taxon>Pseudomonadota</taxon>
        <taxon>Gammaproteobacteria</taxon>
        <taxon>Pseudomonadales</taxon>
        <taxon>Pseudomonadaceae</taxon>
        <taxon>Pseudomonas</taxon>
    </lineage>
</organism>
<accession>A0ABX6H9J9</accession>
<reference evidence="2 3" key="1">
    <citation type="journal article" date="2014" name="Genome Announc.">
        <title>Draft Genome Sequences of a Phylogenetically Diverse Suite of Pseudomonas syringae Strains from Multiple Source Populations.</title>
        <authorList>
            <person name="Baltrus D.A."/>
            <person name="Yourstone S."/>
            <person name="Lind A."/>
            <person name="Guilbaud C."/>
            <person name="Sands D.C."/>
            <person name="Jones C.D."/>
            <person name="Morris C.E."/>
            <person name="Dangl J.L."/>
        </authorList>
    </citation>
    <scope>NUCLEOTIDE SEQUENCE [LARGE SCALE GENOMIC DNA]</scope>
    <source>
        <strain evidence="2 3">CC1524</strain>
    </source>
</reference>
<evidence type="ECO:0000256" key="1">
    <source>
        <dbReference type="SAM" id="MobiDB-lite"/>
    </source>
</evidence>
<dbReference type="EMBL" id="CP047265">
    <property type="protein sequence ID" value="QHF02099.1"/>
    <property type="molecule type" value="Genomic_DNA"/>
</dbReference>